<dbReference type="AlphaFoldDB" id="A0AAQ3PMZ8"/>
<protein>
    <submittedName>
        <fullName evidence="1">Uncharacterized protein</fullName>
    </submittedName>
</protein>
<sequence length="77" mass="8210">VCYASHGACDLRPGRGIDMCLCWELSLIQAIFSLLGVQVRLTGGEEIFLGVSICCCLKLGVVDVFSCVSMSSTHLSP</sequence>
<organism evidence="1 2">
    <name type="scientific">Paspalum notatum var. saurae</name>
    <dbReference type="NCBI Taxonomy" id="547442"/>
    <lineage>
        <taxon>Eukaryota</taxon>
        <taxon>Viridiplantae</taxon>
        <taxon>Streptophyta</taxon>
        <taxon>Embryophyta</taxon>
        <taxon>Tracheophyta</taxon>
        <taxon>Spermatophyta</taxon>
        <taxon>Magnoliopsida</taxon>
        <taxon>Liliopsida</taxon>
        <taxon>Poales</taxon>
        <taxon>Poaceae</taxon>
        <taxon>PACMAD clade</taxon>
        <taxon>Panicoideae</taxon>
        <taxon>Andropogonodae</taxon>
        <taxon>Paspaleae</taxon>
        <taxon>Paspalinae</taxon>
        <taxon>Paspalum</taxon>
    </lineage>
</organism>
<evidence type="ECO:0000313" key="2">
    <source>
        <dbReference type="Proteomes" id="UP001341281"/>
    </source>
</evidence>
<evidence type="ECO:0000313" key="1">
    <source>
        <dbReference type="EMBL" id="WVZ55017.1"/>
    </source>
</evidence>
<reference evidence="1 2" key="1">
    <citation type="submission" date="2024-02" db="EMBL/GenBank/DDBJ databases">
        <title>High-quality chromosome-scale genome assembly of Pensacola bahiagrass (Paspalum notatum Flugge var. saurae).</title>
        <authorList>
            <person name="Vega J.M."/>
            <person name="Podio M."/>
            <person name="Orjuela J."/>
            <person name="Siena L.A."/>
            <person name="Pessino S.C."/>
            <person name="Combes M.C."/>
            <person name="Mariac C."/>
            <person name="Albertini E."/>
            <person name="Pupilli F."/>
            <person name="Ortiz J.P.A."/>
            <person name="Leblanc O."/>
        </authorList>
    </citation>
    <scope>NUCLEOTIDE SEQUENCE [LARGE SCALE GENOMIC DNA]</scope>
    <source>
        <strain evidence="1">R1</strain>
        <tissue evidence="1">Leaf</tissue>
    </source>
</reference>
<keyword evidence="2" id="KW-1185">Reference proteome</keyword>
<gene>
    <name evidence="1" type="ORF">U9M48_005735</name>
</gene>
<dbReference type="Proteomes" id="UP001341281">
    <property type="component" value="Chromosome 01"/>
</dbReference>
<proteinExistence type="predicted"/>
<accession>A0AAQ3PMZ8</accession>
<feature type="non-terminal residue" evidence="1">
    <location>
        <position position="77"/>
    </location>
</feature>
<dbReference type="EMBL" id="CP144745">
    <property type="protein sequence ID" value="WVZ55017.1"/>
    <property type="molecule type" value="Genomic_DNA"/>
</dbReference>
<name>A0AAQ3PMZ8_PASNO</name>